<dbReference type="EMBL" id="BPLR01017219">
    <property type="protein sequence ID" value="GIY89530.1"/>
    <property type="molecule type" value="Genomic_DNA"/>
</dbReference>
<dbReference type="Proteomes" id="UP001054945">
    <property type="component" value="Unassembled WGS sequence"/>
</dbReference>
<gene>
    <name evidence="1" type="ORF">CEXT_304881</name>
</gene>
<reference evidence="1 2" key="1">
    <citation type="submission" date="2021-06" db="EMBL/GenBank/DDBJ databases">
        <title>Caerostris extrusa draft genome.</title>
        <authorList>
            <person name="Kono N."/>
            <person name="Arakawa K."/>
        </authorList>
    </citation>
    <scope>NUCLEOTIDE SEQUENCE [LARGE SCALE GENOMIC DNA]</scope>
</reference>
<sequence length="137" mass="16013">MAESFHFDMNSLSIRCDVISREIQDWRSVCSDVTESTKLLVSAEINILTYPLCDRKQEEILNLLGTVRRHIEASEAIFTRSINLKRLLRQHDYNVLLKKILEEELQLLDMKESLSVAQISLMKYSNKVKIHEINLHL</sequence>
<protein>
    <submittedName>
        <fullName evidence="1">Uncharacterized protein</fullName>
    </submittedName>
</protein>
<dbReference type="AlphaFoldDB" id="A0AAV4X2R9"/>
<evidence type="ECO:0000313" key="1">
    <source>
        <dbReference type="EMBL" id="GIY89530.1"/>
    </source>
</evidence>
<organism evidence="1 2">
    <name type="scientific">Caerostris extrusa</name>
    <name type="common">Bark spider</name>
    <name type="synonym">Caerostris bankana</name>
    <dbReference type="NCBI Taxonomy" id="172846"/>
    <lineage>
        <taxon>Eukaryota</taxon>
        <taxon>Metazoa</taxon>
        <taxon>Ecdysozoa</taxon>
        <taxon>Arthropoda</taxon>
        <taxon>Chelicerata</taxon>
        <taxon>Arachnida</taxon>
        <taxon>Araneae</taxon>
        <taxon>Araneomorphae</taxon>
        <taxon>Entelegynae</taxon>
        <taxon>Araneoidea</taxon>
        <taxon>Araneidae</taxon>
        <taxon>Caerostris</taxon>
    </lineage>
</organism>
<proteinExistence type="predicted"/>
<accession>A0AAV4X2R9</accession>
<keyword evidence="2" id="KW-1185">Reference proteome</keyword>
<comment type="caution">
    <text evidence="1">The sequence shown here is derived from an EMBL/GenBank/DDBJ whole genome shotgun (WGS) entry which is preliminary data.</text>
</comment>
<name>A0AAV4X2R9_CAEEX</name>
<evidence type="ECO:0000313" key="2">
    <source>
        <dbReference type="Proteomes" id="UP001054945"/>
    </source>
</evidence>